<gene>
    <name evidence="12" type="ORF">R83534S58_LOCUS2040</name>
</gene>
<evidence type="ECO:0000256" key="3">
    <source>
        <dbReference type="ARBA" id="ARBA00022448"/>
    </source>
</evidence>
<feature type="domain" description="ABC transmembrane type-1" evidence="11">
    <location>
        <begin position="75"/>
        <end position="305"/>
    </location>
</feature>
<evidence type="ECO:0000259" key="11">
    <source>
        <dbReference type="PROSITE" id="PS50928"/>
    </source>
</evidence>
<sequence>MAIFQSKNRKNNQILPYLFTSLTWCSGALIILIFIGLIIELCWQGRQAFSVFGFEFITSTTWNPVKQQYSAGVSLIGTLLSSCIGVMLALPLSFGCAYCLSELMPRLIARYMTATIQLLAAIPSIILGMWGFFILVPLMSKYVQPFLKQVFGNVPYVEILFSGGTFGVGILTAGLILAIMITPFITAMMQESFANTPSMLKESAYSLGATKWEVMRHVTLPWVQKGVIGGIVLGWGRALGETMAVTFVIGNAHHAGWSLFTSSNTIASLIALEFSESTAGSLKMSSLMALGAVLMMISFIVLFCSQLLLKQVLKSR</sequence>
<evidence type="ECO:0000313" key="12">
    <source>
        <dbReference type="EMBL" id="CAI3956564.1"/>
    </source>
</evidence>
<keyword evidence="3 9" id="KW-0813">Transport</keyword>
<keyword evidence="4" id="KW-1003">Cell membrane</keyword>
<evidence type="ECO:0000256" key="7">
    <source>
        <dbReference type="ARBA" id="ARBA00022989"/>
    </source>
</evidence>
<dbReference type="PANTHER" id="PTHR30425:SF1">
    <property type="entry name" value="PHOSPHATE TRANSPORT SYSTEM PERMEASE PROTEIN PSTC"/>
    <property type="match status" value="1"/>
</dbReference>
<reference evidence="12" key="1">
    <citation type="submission" date="2022-10" db="EMBL/GenBank/DDBJ databases">
        <authorList>
            <person name="Botero Cardona J."/>
        </authorList>
    </citation>
    <scope>NUCLEOTIDE SEQUENCE</scope>
    <source>
        <strain evidence="12">R-83534</strain>
    </source>
</reference>
<evidence type="ECO:0000313" key="13">
    <source>
        <dbReference type="Proteomes" id="UP001154272"/>
    </source>
</evidence>
<proteinExistence type="inferred from homology"/>
<evidence type="ECO:0000256" key="9">
    <source>
        <dbReference type="RuleBase" id="RU363032"/>
    </source>
</evidence>
<name>A0ABM9HTY6_9PROT</name>
<comment type="caution">
    <text evidence="10">Lacks conserved residue(s) required for the propagation of feature annotation.</text>
</comment>
<dbReference type="Proteomes" id="UP001154272">
    <property type="component" value="Unassembled WGS sequence"/>
</dbReference>
<evidence type="ECO:0000256" key="5">
    <source>
        <dbReference type="ARBA" id="ARBA00022592"/>
    </source>
</evidence>
<keyword evidence="13" id="KW-1185">Reference proteome</keyword>
<feature type="transmembrane region" description="Helical" evidence="9">
    <location>
        <begin position="287"/>
        <end position="309"/>
    </location>
</feature>
<dbReference type="RefSeq" id="WP_282024681.1">
    <property type="nucleotide sequence ID" value="NZ_CAMXCH010000006.1"/>
</dbReference>
<comment type="function">
    <text evidence="10">Part of the binding-protein-dependent transport system for phosphate; probably responsible for the translocation of the substrate across the membrane.</text>
</comment>
<comment type="similarity">
    <text evidence="2 10">Belongs to the binding-protein-dependent transport system permease family. CysTW subfamily.</text>
</comment>
<dbReference type="SUPFAM" id="SSF161098">
    <property type="entry name" value="MetI-like"/>
    <property type="match status" value="1"/>
</dbReference>
<dbReference type="InterPro" id="IPR051124">
    <property type="entry name" value="Phosphate_Transport_Permease"/>
</dbReference>
<protein>
    <recommendedName>
        <fullName evidence="10">Phosphate transport system permease protein</fullName>
    </recommendedName>
</protein>
<accession>A0ABM9HTY6</accession>
<dbReference type="InterPro" id="IPR035906">
    <property type="entry name" value="MetI-like_sf"/>
</dbReference>
<dbReference type="CDD" id="cd06261">
    <property type="entry name" value="TM_PBP2"/>
    <property type="match status" value="1"/>
</dbReference>
<keyword evidence="7 9" id="KW-1133">Transmembrane helix</keyword>
<feature type="transmembrane region" description="Helical" evidence="9">
    <location>
        <begin position="159"/>
        <end position="181"/>
    </location>
</feature>
<evidence type="ECO:0000256" key="1">
    <source>
        <dbReference type="ARBA" id="ARBA00004651"/>
    </source>
</evidence>
<feature type="transmembrane region" description="Helical" evidence="9">
    <location>
        <begin position="14"/>
        <end position="39"/>
    </location>
</feature>
<evidence type="ECO:0000256" key="4">
    <source>
        <dbReference type="ARBA" id="ARBA00022475"/>
    </source>
</evidence>
<dbReference type="Gene3D" id="1.10.3720.10">
    <property type="entry name" value="MetI-like"/>
    <property type="match status" value="1"/>
</dbReference>
<comment type="subcellular location">
    <subcellularLocation>
        <location evidence="10">Cell inner membrane</location>
        <topology evidence="10">Multi-pass membrane protein</topology>
    </subcellularLocation>
    <subcellularLocation>
        <location evidence="1 9">Cell membrane</location>
        <topology evidence="1 9">Multi-pass membrane protein</topology>
    </subcellularLocation>
</comment>
<comment type="caution">
    <text evidence="12">The sequence shown here is derived from an EMBL/GenBank/DDBJ whole genome shotgun (WGS) entry which is preliminary data.</text>
</comment>
<evidence type="ECO:0000256" key="6">
    <source>
        <dbReference type="ARBA" id="ARBA00022692"/>
    </source>
</evidence>
<keyword evidence="5 10" id="KW-0592">Phosphate transport</keyword>
<dbReference type="InterPro" id="IPR000515">
    <property type="entry name" value="MetI-like"/>
</dbReference>
<keyword evidence="8 9" id="KW-0472">Membrane</keyword>
<dbReference type="EMBL" id="CAMXCH010000006">
    <property type="protein sequence ID" value="CAI3956564.1"/>
    <property type="molecule type" value="Genomic_DNA"/>
</dbReference>
<dbReference type="PANTHER" id="PTHR30425">
    <property type="entry name" value="PHOSPHATE TRANSPORT SYSTEM PERMEASE PROTEIN PST"/>
    <property type="match status" value="1"/>
</dbReference>
<dbReference type="PROSITE" id="PS50928">
    <property type="entry name" value="ABC_TM1"/>
    <property type="match status" value="1"/>
</dbReference>
<evidence type="ECO:0000256" key="2">
    <source>
        <dbReference type="ARBA" id="ARBA00007069"/>
    </source>
</evidence>
<keyword evidence="6 9" id="KW-0812">Transmembrane</keyword>
<feature type="transmembrane region" description="Helical" evidence="9">
    <location>
        <begin position="112"/>
        <end position="139"/>
    </location>
</feature>
<evidence type="ECO:0000256" key="10">
    <source>
        <dbReference type="RuleBase" id="RU363054"/>
    </source>
</evidence>
<dbReference type="InterPro" id="IPR011864">
    <property type="entry name" value="Phosphate_PstC"/>
</dbReference>
<feature type="transmembrane region" description="Helical" evidence="9">
    <location>
        <begin position="75"/>
        <end position="100"/>
    </location>
</feature>
<dbReference type="NCBIfam" id="TIGR02138">
    <property type="entry name" value="phosphate_pstC"/>
    <property type="match status" value="1"/>
</dbReference>
<keyword evidence="10" id="KW-0997">Cell inner membrane</keyword>
<dbReference type="Pfam" id="PF00528">
    <property type="entry name" value="BPD_transp_1"/>
    <property type="match status" value="1"/>
</dbReference>
<organism evidence="12 13">
    <name type="scientific">Commensalibacter papalotli</name>
    <name type="common">ex Botero et al. 2024</name>
    <dbReference type="NCBI Taxonomy" id="2972766"/>
    <lineage>
        <taxon>Bacteria</taxon>
        <taxon>Pseudomonadati</taxon>
        <taxon>Pseudomonadota</taxon>
        <taxon>Alphaproteobacteria</taxon>
        <taxon>Acetobacterales</taxon>
        <taxon>Acetobacteraceae</taxon>
    </lineage>
</organism>
<evidence type="ECO:0000256" key="8">
    <source>
        <dbReference type="ARBA" id="ARBA00023136"/>
    </source>
</evidence>